<dbReference type="AlphaFoldDB" id="A0A8E2DKC8"/>
<proteinExistence type="predicted"/>
<sequence length="84" mass="9388">MFPMPKSIQSVSLATDVIESGSCFFLAGFLAFCWQTIRAKTSSENSVCGSTTETVIAMKWCLTKHCDLRNTAIMLLFMMTYTRS</sequence>
<accession>A0A8E2DKC8</accession>
<keyword evidence="2" id="KW-1185">Reference proteome</keyword>
<protein>
    <submittedName>
        <fullName evidence="1">Uncharacterized protein</fullName>
    </submittedName>
</protein>
<reference evidence="1 2" key="1">
    <citation type="submission" date="2016-07" db="EMBL/GenBank/DDBJ databases">
        <title>Draft genome of the white-rot fungus Obba rivulosa 3A-2.</title>
        <authorList>
            <consortium name="DOE Joint Genome Institute"/>
            <person name="Miettinen O."/>
            <person name="Riley R."/>
            <person name="Acob R."/>
            <person name="Barry K."/>
            <person name="Cullen D."/>
            <person name="De Vries R."/>
            <person name="Hainaut M."/>
            <person name="Hatakka A."/>
            <person name="Henrissat B."/>
            <person name="Hilden K."/>
            <person name="Kuo R."/>
            <person name="Labutti K."/>
            <person name="Lipzen A."/>
            <person name="Makela M.R."/>
            <person name="Sandor L."/>
            <person name="Spatafora J.W."/>
            <person name="Grigoriev I.V."/>
            <person name="Hibbett D.S."/>
        </authorList>
    </citation>
    <scope>NUCLEOTIDE SEQUENCE [LARGE SCALE GENOMIC DNA]</scope>
    <source>
        <strain evidence="1 2">3A-2</strain>
    </source>
</reference>
<dbReference type="Proteomes" id="UP000250043">
    <property type="component" value="Unassembled WGS sequence"/>
</dbReference>
<gene>
    <name evidence="1" type="ORF">OBBRIDRAFT_636623</name>
</gene>
<evidence type="ECO:0000313" key="1">
    <source>
        <dbReference type="EMBL" id="OCH89921.1"/>
    </source>
</evidence>
<name>A0A8E2DKC8_9APHY</name>
<organism evidence="1 2">
    <name type="scientific">Obba rivulosa</name>
    <dbReference type="NCBI Taxonomy" id="1052685"/>
    <lineage>
        <taxon>Eukaryota</taxon>
        <taxon>Fungi</taxon>
        <taxon>Dikarya</taxon>
        <taxon>Basidiomycota</taxon>
        <taxon>Agaricomycotina</taxon>
        <taxon>Agaricomycetes</taxon>
        <taxon>Polyporales</taxon>
        <taxon>Gelatoporiaceae</taxon>
        <taxon>Obba</taxon>
    </lineage>
</organism>
<evidence type="ECO:0000313" key="2">
    <source>
        <dbReference type="Proteomes" id="UP000250043"/>
    </source>
</evidence>
<dbReference type="EMBL" id="KV722416">
    <property type="protein sequence ID" value="OCH89921.1"/>
    <property type="molecule type" value="Genomic_DNA"/>
</dbReference>